<sequence length="324" mass="36551">MSSNPDRNPMKLSFILDDIGDARNDFDHPLAELPANVGELAPLWQDGAGSINPKSNTHRREYQEHPGTPPSDQLWNPLKFMTVPHEKLYKLLSKNGYDITTERMVNISKIDLIGVCREVQRNNVHLISFCMSVQRDNVKKNQCAGEGKGGFTAGHVTVHMLQEIQAKVQEQTSASLTANLPVYITENQGAGRVQQSEKLATVFNHRLNPGTTAETKIEPEPVKKSDVKGFGGEPAYRSVSKRLKVNEDEVFATINEEGEDDDWTEAFFDNEEYDGSDERSDESSDYEPEPGSVRYVRRILRMMRDSVIHYIRVRDADERAAEAQ</sequence>
<keyword evidence="3" id="KW-1185">Reference proteome</keyword>
<reference evidence="2" key="1">
    <citation type="journal article" date="2021" name="Nat. Commun.">
        <title>Genetic determinants of endophytism in the Arabidopsis root mycobiome.</title>
        <authorList>
            <person name="Mesny F."/>
            <person name="Miyauchi S."/>
            <person name="Thiergart T."/>
            <person name="Pickel B."/>
            <person name="Atanasova L."/>
            <person name="Karlsson M."/>
            <person name="Huettel B."/>
            <person name="Barry K.W."/>
            <person name="Haridas S."/>
            <person name="Chen C."/>
            <person name="Bauer D."/>
            <person name="Andreopoulos W."/>
            <person name="Pangilinan J."/>
            <person name="LaButti K."/>
            <person name="Riley R."/>
            <person name="Lipzen A."/>
            <person name="Clum A."/>
            <person name="Drula E."/>
            <person name="Henrissat B."/>
            <person name="Kohler A."/>
            <person name="Grigoriev I.V."/>
            <person name="Martin F.M."/>
            <person name="Hacquard S."/>
        </authorList>
    </citation>
    <scope>NUCLEOTIDE SEQUENCE</scope>
    <source>
        <strain evidence="2">MPI-CAGE-CH-0243</strain>
    </source>
</reference>
<dbReference type="Proteomes" id="UP000700596">
    <property type="component" value="Unassembled WGS sequence"/>
</dbReference>
<proteinExistence type="predicted"/>
<dbReference type="AlphaFoldDB" id="A0A9P9IDW6"/>
<comment type="caution">
    <text evidence="2">The sequence shown here is derived from an EMBL/GenBank/DDBJ whole genome shotgun (WGS) entry which is preliminary data.</text>
</comment>
<gene>
    <name evidence="2" type="ORF">B0J11DRAFT_571937</name>
</gene>
<evidence type="ECO:0000313" key="3">
    <source>
        <dbReference type="Proteomes" id="UP000700596"/>
    </source>
</evidence>
<feature type="region of interest" description="Disordered" evidence="1">
    <location>
        <begin position="270"/>
        <end position="292"/>
    </location>
</feature>
<evidence type="ECO:0000313" key="2">
    <source>
        <dbReference type="EMBL" id="KAH7116224.1"/>
    </source>
</evidence>
<accession>A0A9P9IDW6</accession>
<feature type="region of interest" description="Disordered" evidence="1">
    <location>
        <begin position="45"/>
        <end position="76"/>
    </location>
</feature>
<name>A0A9P9IDW6_9PLEO</name>
<dbReference type="EMBL" id="JAGMWT010000015">
    <property type="protein sequence ID" value="KAH7116224.1"/>
    <property type="molecule type" value="Genomic_DNA"/>
</dbReference>
<feature type="non-terminal residue" evidence="2">
    <location>
        <position position="324"/>
    </location>
</feature>
<evidence type="ECO:0000256" key="1">
    <source>
        <dbReference type="SAM" id="MobiDB-lite"/>
    </source>
</evidence>
<organism evidence="2 3">
    <name type="scientific">Dendryphion nanum</name>
    <dbReference type="NCBI Taxonomy" id="256645"/>
    <lineage>
        <taxon>Eukaryota</taxon>
        <taxon>Fungi</taxon>
        <taxon>Dikarya</taxon>
        <taxon>Ascomycota</taxon>
        <taxon>Pezizomycotina</taxon>
        <taxon>Dothideomycetes</taxon>
        <taxon>Pleosporomycetidae</taxon>
        <taxon>Pleosporales</taxon>
        <taxon>Torulaceae</taxon>
        <taxon>Dendryphion</taxon>
    </lineage>
</organism>
<protein>
    <submittedName>
        <fullName evidence="2">Uncharacterized protein</fullName>
    </submittedName>
</protein>